<evidence type="ECO:0000256" key="12">
    <source>
        <dbReference type="SAM" id="SignalP"/>
    </source>
</evidence>
<proteinExistence type="inferred from homology"/>
<comment type="similarity">
    <text evidence="11">Belongs to the TonB-dependent receptor family.</text>
</comment>
<dbReference type="GO" id="GO:0006826">
    <property type="term" value="P:iron ion transport"/>
    <property type="evidence" value="ECO:0007669"/>
    <property type="project" value="UniProtKB-KW"/>
</dbReference>
<evidence type="ECO:0000256" key="2">
    <source>
        <dbReference type="ARBA" id="ARBA00022448"/>
    </source>
</evidence>
<sequence length="1088" mass="120637">MDKRVTMLLATMMLSSGLAMAQTRISGTILTAEGDPVVGASVLVVGTKTGTVTDVDGHYQMSIPAGSTLRISYLGLKTKTVKAKENQTVYLEADNTTLNDVVVTALGVSRQKKALGYAVTEVKGEDLNLSRGGLSNPVNALQGKIAGLQISSGAGSMGGSAKVLIRGANSLTGNNQPLFVVDGVPIEGRDYNSSETARGAEGYDYGNLVQDINPDDIESVSVLKGAAASALYGSRASNGVVMITTKHARQHAGYGVEYSTTIGFESVTKLPKLQKQYGGGYGYAGEYAHGDEGDDFSTQTINGKTYTIPDYGMDESWGPKLDGRQVLSWYDLLKWRIGGEKGDPSTSPWSPATSDVRDFFNTGVSYTNNVAISHVYDNSAYRISYTNSSLKGYEPNSSQYKNIFNVSGNITSKDKRLNVFTTVNYFNNRTKGRQETGYGDNNIMVKFTQWGQRQLNINELKDLYIQPDGTQGSWNMGGFDDPTIQFHNNPYWSRYKNYENDNRDRVYGNAGFSYQILPQLKAQYKANLDYYSMKQYERNAVHSQEQSKYREVARTQYEINHEFMLMYNQTFHDDYSVSANLGANIMKRHYEYIYGETVGGLAIPDFYNLANSISTPHAYNYKQEKAINSVFADVTLGWKNMLYLEGTVRTDKSSALPSGNNTYTYPSVTASWLFSELLKKSLPWLNYGKLRAGYAEVGNDTDPYQVEQTFLQYTNIDPSTPGYRMQNTLNNKDLKPERTHSWEFGLEASMFDERLGFDLTYYTTTTKDEILPLSVSGTTGYIYKVVNSGEIQNHGIEFAIHGTPVKTHDFEWNASLTLASNKNKVKSLTDGVDYLRLGTAPFMVEVGASVGEGYGIIKGTDYLYDEYGHKLVDPETGLYKATADNRNIGSIYPDFTGGLVNSFRWKNFDASVQFDFSHGGHFFSTTRLWGCYTGMFEETAANGVREKGMITDGYVAATDDNGNYIKNADGSYKVATDANGQPVKNTKVVSARDYYENYYTGPAAQNVLRSDYIKLREVSIGYTFKMRPNWFVKGLRLSAYGRNLAVWGPDCKHFDPEMIVTSSGNVQGIEGGATPMVANYGFTVNVKF</sequence>
<evidence type="ECO:0000256" key="7">
    <source>
        <dbReference type="ARBA" id="ARBA00023065"/>
    </source>
</evidence>
<dbReference type="InterPro" id="IPR012910">
    <property type="entry name" value="Plug_dom"/>
</dbReference>
<evidence type="ECO:0000256" key="11">
    <source>
        <dbReference type="PROSITE-ProRule" id="PRU01360"/>
    </source>
</evidence>
<dbReference type="EMBL" id="VUNG01000027">
    <property type="protein sequence ID" value="MST85059.1"/>
    <property type="molecule type" value="Genomic_DNA"/>
</dbReference>
<dbReference type="NCBIfam" id="TIGR04056">
    <property type="entry name" value="OMP_RagA_SusC"/>
    <property type="match status" value="1"/>
</dbReference>
<dbReference type="InterPro" id="IPR037066">
    <property type="entry name" value="Plug_dom_sf"/>
</dbReference>
<evidence type="ECO:0000256" key="8">
    <source>
        <dbReference type="ARBA" id="ARBA00023077"/>
    </source>
</evidence>
<feature type="chain" id="PRO_5029727259" evidence="12">
    <location>
        <begin position="22"/>
        <end position="1088"/>
    </location>
</feature>
<dbReference type="Gene3D" id="2.40.170.20">
    <property type="entry name" value="TonB-dependent receptor, beta-barrel domain"/>
    <property type="match status" value="1"/>
</dbReference>
<dbReference type="InterPro" id="IPR039426">
    <property type="entry name" value="TonB-dep_rcpt-like"/>
</dbReference>
<dbReference type="GO" id="GO:0009279">
    <property type="term" value="C:cell outer membrane"/>
    <property type="evidence" value="ECO:0007669"/>
    <property type="project" value="UniProtKB-SubCell"/>
</dbReference>
<dbReference type="InterPro" id="IPR036942">
    <property type="entry name" value="Beta-barrel_TonB_sf"/>
</dbReference>
<accession>A0A7K0KGR7</accession>
<evidence type="ECO:0000256" key="4">
    <source>
        <dbReference type="ARBA" id="ARBA00022496"/>
    </source>
</evidence>
<dbReference type="AlphaFoldDB" id="A0A7K0KGR7"/>
<keyword evidence="4" id="KW-0410">Iron transport</keyword>
<feature type="signal peptide" evidence="12">
    <location>
        <begin position="1"/>
        <end position="21"/>
    </location>
</feature>
<evidence type="ECO:0000256" key="5">
    <source>
        <dbReference type="ARBA" id="ARBA00022692"/>
    </source>
</evidence>
<comment type="subcellular location">
    <subcellularLocation>
        <location evidence="1 11">Cell outer membrane</location>
        <topology evidence="1 11">Multi-pass membrane protein</topology>
    </subcellularLocation>
</comment>
<dbReference type="NCBIfam" id="TIGR04057">
    <property type="entry name" value="SusC_RagA_signa"/>
    <property type="match status" value="1"/>
</dbReference>
<dbReference type="PROSITE" id="PS52016">
    <property type="entry name" value="TONB_DEPENDENT_REC_3"/>
    <property type="match status" value="1"/>
</dbReference>
<dbReference type="InterPro" id="IPR008969">
    <property type="entry name" value="CarboxyPept-like_regulatory"/>
</dbReference>
<evidence type="ECO:0000313" key="15">
    <source>
        <dbReference type="Proteomes" id="UP000438914"/>
    </source>
</evidence>
<keyword evidence="7" id="KW-0406">Ion transport</keyword>
<evidence type="ECO:0000256" key="1">
    <source>
        <dbReference type="ARBA" id="ARBA00004571"/>
    </source>
</evidence>
<dbReference type="SUPFAM" id="SSF56935">
    <property type="entry name" value="Porins"/>
    <property type="match status" value="1"/>
</dbReference>
<dbReference type="Gene3D" id="2.170.130.10">
    <property type="entry name" value="TonB-dependent receptor, plug domain"/>
    <property type="match status" value="1"/>
</dbReference>
<evidence type="ECO:0000256" key="10">
    <source>
        <dbReference type="ARBA" id="ARBA00023237"/>
    </source>
</evidence>
<keyword evidence="5 11" id="KW-0812">Transmembrane</keyword>
<dbReference type="InterPro" id="IPR023996">
    <property type="entry name" value="TonB-dep_OMP_SusC/RagA"/>
</dbReference>
<protein>
    <submittedName>
        <fullName evidence="14">SusC/RagA family TonB-linked outer membrane protein</fullName>
    </submittedName>
</protein>
<dbReference type="Gene3D" id="2.60.40.1120">
    <property type="entry name" value="Carboxypeptidase-like, regulatory domain"/>
    <property type="match status" value="1"/>
</dbReference>
<keyword evidence="15" id="KW-1185">Reference proteome</keyword>
<name>A0A7K0KGR7_9BACT</name>
<keyword evidence="10 11" id="KW-0998">Cell outer membrane</keyword>
<dbReference type="Pfam" id="PF13715">
    <property type="entry name" value="CarbopepD_reg_2"/>
    <property type="match status" value="1"/>
</dbReference>
<keyword evidence="3 11" id="KW-1134">Transmembrane beta strand</keyword>
<keyword evidence="8" id="KW-0798">TonB box</keyword>
<dbReference type="Proteomes" id="UP000438914">
    <property type="component" value="Unassembled WGS sequence"/>
</dbReference>
<dbReference type="InterPro" id="IPR023997">
    <property type="entry name" value="TonB-dep_OMP_SusC/RagA_CS"/>
</dbReference>
<evidence type="ECO:0000259" key="13">
    <source>
        <dbReference type="Pfam" id="PF07715"/>
    </source>
</evidence>
<keyword evidence="9 11" id="KW-0472">Membrane</keyword>
<dbReference type="PANTHER" id="PTHR32552">
    <property type="entry name" value="FERRICHROME IRON RECEPTOR-RELATED"/>
    <property type="match status" value="1"/>
</dbReference>
<feature type="domain" description="TonB-dependent receptor plug" evidence="13">
    <location>
        <begin position="113"/>
        <end position="240"/>
    </location>
</feature>
<evidence type="ECO:0000256" key="6">
    <source>
        <dbReference type="ARBA" id="ARBA00023004"/>
    </source>
</evidence>
<comment type="caution">
    <text evidence="14">The sequence shown here is derived from an EMBL/GenBank/DDBJ whole genome shotgun (WGS) entry which is preliminary data.</text>
</comment>
<dbReference type="Pfam" id="PF07715">
    <property type="entry name" value="Plug"/>
    <property type="match status" value="1"/>
</dbReference>
<evidence type="ECO:0000256" key="9">
    <source>
        <dbReference type="ARBA" id="ARBA00023136"/>
    </source>
</evidence>
<evidence type="ECO:0000256" key="3">
    <source>
        <dbReference type="ARBA" id="ARBA00022452"/>
    </source>
</evidence>
<keyword evidence="2 11" id="KW-0813">Transport</keyword>
<evidence type="ECO:0000313" key="14">
    <source>
        <dbReference type="EMBL" id="MST85059.1"/>
    </source>
</evidence>
<dbReference type="PANTHER" id="PTHR32552:SF81">
    <property type="entry name" value="TONB-DEPENDENT OUTER MEMBRANE RECEPTOR"/>
    <property type="match status" value="1"/>
</dbReference>
<dbReference type="SUPFAM" id="SSF49464">
    <property type="entry name" value="Carboxypeptidase regulatory domain-like"/>
    <property type="match status" value="1"/>
</dbReference>
<keyword evidence="6" id="KW-0408">Iron</keyword>
<gene>
    <name evidence="14" type="ORF">FYJ73_10370</name>
</gene>
<reference evidence="14 15" key="1">
    <citation type="submission" date="2019-08" db="EMBL/GenBank/DDBJ databases">
        <title>In-depth cultivation of the pig gut microbiome towards novel bacterial diversity and tailored functional studies.</title>
        <authorList>
            <person name="Wylensek D."/>
            <person name="Hitch T.C.A."/>
            <person name="Clavel T."/>
        </authorList>
    </citation>
    <scope>NUCLEOTIDE SEQUENCE [LARGE SCALE GENOMIC DNA]</scope>
    <source>
        <strain evidence="14 15">LKV-178-WT-2A</strain>
    </source>
</reference>
<keyword evidence="12" id="KW-0732">Signal</keyword>
<dbReference type="RefSeq" id="WP_154534644.1">
    <property type="nucleotide sequence ID" value="NZ_VUNG01000027.1"/>
</dbReference>
<organism evidence="14 15">
    <name type="scientific">Hallella mizrahii</name>
    <dbReference type="NCBI Taxonomy" id="2606637"/>
    <lineage>
        <taxon>Bacteria</taxon>
        <taxon>Pseudomonadati</taxon>
        <taxon>Bacteroidota</taxon>
        <taxon>Bacteroidia</taxon>
        <taxon>Bacteroidales</taxon>
        <taxon>Prevotellaceae</taxon>
        <taxon>Hallella</taxon>
    </lineage>
</organism>